<evidence type="ECO:0000256" key="1">
    <source>
        <dbReference type="SAM" id="Phobius"/>
    </source>
</evidence>
<sequence>MRDKRTQVRDPVSSPCTPRLFLTALMFTKILKWIAGFWLLATLIIVSAGLLSRPQQADLAIVYGNKVHVDGSPSSRLAARLDEARLCYEKELCREIMVSGGIDKHGTDEALAMKRDLVNQGVPENRIVMDNMGRDTWDTARNASAYMKAHGLHSAIVVSQYFHVPRAMIALKRFGVSRVSGAYPVFFEARDVYSSLREVPGALWYCVRRDF</sequence>
<comment type="caution">
    <text evidence="3">The sequence shown here is derived from an EMBL/GenBank/DDBJ whole genome shotgun (WGS) entry which is preliminary data.</text>
</comment>
<dbReference type="Gene3D" id="3.40.50.620">
    <property type="entry name" value="HUPs"/>
    <property type="match status" value="1"/>
</dbReference>
<dbReference type="RefSeq" id="WP_257030404.1">
    <property type="nucleotide sequence ID" value="NZ_JACCAS010000001.1"/>
</dbReference>
<dbReference type="GO" id="GO:0005886">
    <property type="term" value="C:plasma membrane"/>
    <property type="evidence" value="ECO:0007669"/>
    <property type="project" value="TreeGrafter"/>
</dbReference>
<proteinExistence type="predicted"/>
<dbReference type="PANTHER" id="PTHR30336">
    <property type="entry name" value="INNER MEMBRANE PROTEIN, PROBABLE PERMEASE"/>
    <property type="match status" value="1"/>
</dbReference>
<dbReference type="GO" id="GO:0000270">
    <property type="term" value="P:peptidoglycan metabolic process"/>
    <property type="evidence" value="ECO:0007669"/>
    <property type="project" value="TreeGrafter"/>
</dbReference>
<evidence type="ECO:0000313" key="4">
    <source>
        <dbReference type="Proteomes" id="UP000540929"/>
    </source>
</evidence>
<dbReference type="GO" id="GO:0043164">
    <property type="term" value="P:Gram-negative-bacterium-type cell wall biogenesis"/>
    <property type="evidence" value="ECO:0007669"/>
    <property type="project" value="TreeGrafter"/>
</dbReference>
<keyword evidence="1" id="KW-0472">Membrane</keyword>
<dbReference type="InterPro" id="IPR014729">
    <property type="entry name" value="Rossmann-like_a/b/a_fold"/>
</dbReference>
<feature type="domain" description="DUF218" evidence="2">
    <location>
        <begin position="58"/>
        <end position="185"/>
    </location>
</feature>
<dbReference type="EMBL" id="JACCAS010000001">
    <property type="protein sequence ID" value="NYH23019.1"/>
    <property type="molecule type" value="Genomic_DNA"/>
</dbReference>
<dbReference type="Proteomes" id="UP000540929">
    <property type="component" value="Unassembled WGS sequence"/>
</dbReference>
<accession>A0A7Y9WLG1</accession>
<dbReference type="InterPro" id="IPR051599">
    <property type="entry name" value="Cell_Envelope_Assoc"/>
</dbReference>
<keyword evidence="1" id="KW-0812">Transmembrane</keyword>
<evidence type="ECO:0000259" key="2">
    <source>
        <dbReference type="Pfam" id="PF02698"/>
    </source>
</evidence>
<dbReference type="AlphaFoldDB" id="A0A7Y9WLG1"/>
<protein>
    <submittedName>
        <fullName evidence="3">Uncharacterized SAM-binding protein YcdF (DUF218 family)</fullName>
    </submittedName>
</protein>
<feature type="transmembrane region" description="Helical" evidence="1">
    <location>
        <begin position="30"/>
        <end position="51"/>
    </location>
</feature>
<gene>
    <name evidence="3" type="ORF">GGD40_002498</name>
</gene>
<name>A0A7Y9WLG1_9BURK</name>
<organism evidence="3 4">
    <name type="scientific">Paraburkholderia bryophila</name>
    <dbReference type="NCBI Taxonomy" id="420952"/>
    <lineage>
        <taxon>Bacteria</taxon>
        <taxon>Pseudomonadati</taxon>
        <taxon>Pseudomonadota</taxon>
        <taxon>Betaproteobacteria</taxon>
        <taxon>Burkholderiales</taxon>
        <taxon>Burkholderiaceae</taxon>
        <taxon>Paraburkholderia</taxon>
    </lineage>
</organism>
<dbReference type="Pfam" id="PF02698">
    <property type="entry name" value="DUF218"/>
    <property type="match status" value="1"/>
</dbReference>
<dbReference type="PANTHER" id="PTHR30336:SF4">
    <property type="entry name" value="ENVELOPE BIOGENESIS FACTOR ELYC"/>
    <property type="match status" value="1"/>
</dbReference>
<keyword evidence="1" id="KW-1133">Transmembrane helix</keyword>
<dbReference type="CDD" id="cd06259">
    <property type="entry name" value="YdcF-like"/>
    <property type="match status" value="1"/>
</dbReference>
<evidence type="ECO:0000313" key="3">
    <source>
        <dbReference type="EMBL" id="NYH23019.1"/>
    </source>
</evidence>
<dbReference type="InterPro" id="IPR003848">
    <property type="entry name" value="DUF218"/>
</dbReference>
<reference evidence="3 4" key="1">
    <citation type="submission" date="2020-07" db="EMBL/GenBank/DDBJ databases">
        <title>Exploring microbial biodiversity for novel pathways involved in the catabolism of aromatic compounds derived from lignin.</title>
        <authorList>
            <person name="Elkins J."/>
        </authorList>
    </citation>
    <scope>NUCLEOTIDE SEQUENCE [LARGE SCALE GENOMIC DNA]</scope>
    <source>
        <strain evidence="3 4">H2C3C</strain>
    </source>
</reference>
<keyword evidence="4" id="KW-1185">Reference proteome</keyword>